<dbReference type="InterPro" id="IPR016129">
    <property type="entry name" value="Caspase_his_AS"/>
</dbReference>
<evidence type="ECO:0000259" key="12">
    <source>
        <dbReference type="PROSITE" id="PS50209"/>
    </source>
</evidence>
<feature type="active site" evidence="7">
    <location>
        <position position="307"/>
    </location>
</feature>
<evidence type="ECO:0000313" key="13">
    <source>
        <dbReference type="EMBL" id="GFO14050.1"/>
    </source>
</evidence>
<dbReference type="InterPro" id="IPR002398">
    <property type="entry name" value="Pept_C14"/>
</dbReference>
<feature type="active site" evidence="7">
    <location>
        <position position="256"/>
    </location>
</feature>
<dbReference type="InterPro" id="IPR015917">
    <property type="entry name" value="Pept_C14A"/>
</dbReference>
<dbReference type="CDD" id="cd00032">
    <property type="entry name" value="CASc"/>
    <property type="match status" value="1"/>
</dbReference>
<evidence type="ECO:0000256" key="1">
    <source>
        <dbReference type="ARBA" id="ARBA00010134"/>
    </source>
</evidence>
<keyword evidence="2" id="KW-0645">Protease</keyword>
<dbReference type="SUPFAM" id="SSF47986">
    <property type="entry name" value="DEATH domain"/>
    <property type="match status" value="1"/>
</dbReference>
<dbReference type="Gene3D" id="1.10.533.10">
    <property type="entry name" value="Death Domain, Fas"/>
    <property type="match status" value="1"/>
</dbReference>
<evidence type="ECO:0000256" key="4">
    <source>
        <dbReference type="ARBA" id="ARBA00022801"/>
    </source>
</evidence>
<organism evidence="13 14">
    <name type="scientific">Plakobranchus ocellatus</name>
    <dbReference type="NCBI Taxonomy" id="259542"/>
    <lineage>
        <taxon>Eukaryota</taxon>
        <taxon>Metazoa</taxon>
        <taxon>Spiralia</taxon>
        <taxon>Lophotrochozoa</taxon>
        <taxon>Mollusca</taxon>
        <taxon>Gastropoda</taxon>
        <taxon>Heterobranchia</taxon>
        <taxon>Euthyneura</taxon>
        <taxon>Panpulmonata</taxon>
        <taxon>Sacoglossa</taxon>
        <taxon>Placobranchoidea</taxon>
        <taxon>Plakobranchidae</taxon>
        <taxon>Plakobranchus</taxon>
    </lineage>
</organism>
<dbReference type="PRINTS" id="PR00376">
    <property type="entry name" value="IL1BCENZYME"/>
</dbReference>
<keyword evidence="14" id="KW-1185">Reference proteome</keyword>
<dbReference type="Pfam" id="PF00619">
    <property type="entry name" value="CARD"/>
    <property type="match status" value="1"/>
</dbReference>
<evidence type="ECO:0000256" key="2">
    <source>
        <dbReference type="ARBA" id="ARBA00022670"/>
    </source>
</evidence>
<dbReference type="GO" id="GO:0042981">
    <property type="term" value="P:regulation of apoptotic process"/>
    <property type="evidence" value="ECO:0007669"/>
    <property type="project" value="InterPro"/>
</dbReference>
<feature type="domain" description="Caspase family p20" evidence="11">
    <location>
        <begin position="180"/>
        <end position="311"/>
    </location>
</feature>
<dbReference type="PANTHER" id="PTHR47901:SF8">
    <property type="entry name" value="CASPASE-3"/>
    <property type="match status" value="1"/>
</dbReference>
<dbReference type="GO" id="GO:0006915">
    <property type="term" value="P:apoptotic process"/>
    <property type="evidence" value="ECO:0007669"/>
    <property type="project" value="UniProtKB-KW"/>
</dbReference>
<dbReference type="CDD" id="cd01671">
    <property type="entry name" value="CARD"/>
    <property type="match status" value="1"/>
</dbReference>
<dbReference type="PROSITE" id="PS01122">
    <property type="entry name" value="CASPASE_CYS"/>
    <property type="match status" value="1"/>
</dbReference>
<feature type="region of interest" description="Disordered" evidence="9">
    <location>
        <begin position="94"/>
        <end position="119"/>
    </location>
</feature>
<evidence type="ECO:0000259" key="10">
    <source>
        <dbReference type="PROSITE" id="PS50207"/>
    </source>
</evidence>
<evidence type="ECO:0000256" key="6">
    <source>
        <dbReference type="ARBA" id="ARBA00023145"/>
    </source>
</evidence>
<dbReference type="EMBL" id="BLXT01004521">
    <property type="protein sequence ID" value="GFO14050.1"/>
    <property type="molecule type" value="Genomic_DNA"/>
</dbReference>
<keyword evidence="5" id="KW-0788">Thiol protease</keyword>
<dbReference type="GO" id="GO:0004197">
    <property type="term" value="F:cysteine-type endopeptidase activity"/>
    <property type="evidence" value="ECO:0007669"/>
    <property type="project" value="InterPro"/>
</dbReference>
<dbReference type="InterPro" id="IPR011029">
    <property type="entry name" value="DEATH-like_dom_sf"/>
</dbReference>
<dbReference type="Proteomes" id="UP000735302">
    <property type="component" value="Unassembled WGS sequence"/>
</dbReference>
<evidence type="ECO:0000256" key="5">
    <source>
        <dbReference type="ARBA" id="ARBA00022807"/>
    </source>
</evidence>
<dbReference type="InterPro" id="IPR033139">
    <property type="entry name" value="Caspase_cys_AS"/>
</dbReference>
<dbReference type="InterPro" id="IPR002138">
    <property type="entry name" value="Pept_C14_p10"/>
</dbReference>
<dbReference type="GO" id="GO:0006508">
    <property type="term" value="P:proteolysis"/>
    <property type="evidence" value="ECO:0007669"/>
    <property type="project" value="UniProtKB-KW"/>
</dbReference>
<evidence type="ECO:0000256" key="3">
    <source>
        <dbReference type="ARBA" id="ARBA00022703"/>
    </source>
</evidence>
<dbReference type="AlphaFoldDB" id="A0AAV4B0B5"/>
<keyword evidence="3" id="KW-0053">Apoptosis</keyword>
<dbReference type="PIRSF" id="PIRSF038001">
    <property type="entry name" value="Caspase_ICE"/>
    <property type="match status" value="1"/>
</dbReference>
<comment type="caution">
    <text evidence="13">The sequence shown here is derived from an EMBL/GenBank/DDBJ whole genome shotgun (WGS) entry which is preliminary data.</text>
</comment>
<dbReference type="PROSITE" id="PS50209">
    <property type="entry name" value="CARD"/>
    <property type="match status" value="1"/>
</dbReference>
<dbReference type="InterPro" id="IPR001309">
    <property type="entry name" value="Pept_C14_p20"/>
</dbReference>
<dbReference type="InterPro" id="IPR029030">
    <property type="entry name" value="Caspase-like_dom_sf"/>
</dbReference>
<accession>A0AAV4B0B5</accession>
<dbReference type="PROSITE" id="PS50208">
    <property type="entry name" value="CASPASE_P20"/>
    <property type="match status" value="1"/>
</dbReference>
<dbReference type="SUPFAM" id="SSF52129">
    <property type="entry name" value="Caspase-like"/>
    <property type="match status" value="1"/>
</dbReference>
<dbReference type="PROSITE" id="PS50207">
    <property type="entry name" value="CASPASE_P10"/>
    <property type="match status" value="1"/>
</dbReference>
<dbReference type="SMART" id="SM00114">
    <property type="entry name" value="CARD"/>
    <property type="match status" value="1"/>
</dbReference>
<dbReference type="Gene3D" id="3.40.50.1460">
    <property type="match status" value="1"/>
</dbReference>
<dbReference type="SMART" id="SM00115">
    <property type="entry name" value="CASc"/>
    <property type="match status" value="1"/>
</dbReference>
<sequence length="497" mass="55955">MDQVYKDLLKKNHMSLKRSISKGVIPVLEYLESTKIISEDMKERVECENKTPGDQASALLYLIKTRGRNAFQALYDALLHAEIYEAADVLKPDQGPHGPSYQALAPPGRSSSIGQGECDELSEDEPLPDYWPLAEQECDTFVLVKTIQDCTKSKQKLQKLYDHSLSPAGQDDYYSMLHKKRGFCLILSNQNFKHLEERKGTDRDVTHLNHLFTQLGYDTYVKKDQTSKGMKEILRKQVLDKNHTNYDCFILVILTHGEKGVVFGTYGRLDEKSQKPEDCLEVLDIRKEVCSVPSLLHKPKLIFIQACRGKQRDEGQSLNSGKKIKSDGDIGGQDAFSGGGESPNDPADSGGNQDIAAPNVTPEVLPRPSEETEQGPLSSDFDLKARKKPVAPPTKPEDELDACGEIVPSLADSFLAMSTTEGYLSWRNTKSGTWFIQAIVYVFSRFAYKLDINKLMEKVTRLVSKGEEEKKGYKQICEWTPTMRKTFYFFPGQSKID</sequence>
<protein>
    <submittedName>
        <fullName evidence="13">Caspase</fullName>
    </submittedName>
</protein>
<evidence type="ECO:0000259" key="11">
    <source>
        <dbReference type="PROSITE" id="PS50208"/>
    </source>
</evidence>
<gene>
    <name evidence="13" type="ORF">PoB_004055500</name>
</gene>
<keyword evidence="6" id="KW-0865">Zymogen</keyword>
<evidence type="ECO:0000256" key="8">
    <source>
        <dbReference type="RuleBase" id="RU003971"/>
    </source>
</evidence>
<dbReference type="PROSITE" id="PS01121">
    <property type="entry name" value="CASPASE_HIS"/>
    <property type="match status" value="1"/>
</dbReference>
<proteinExistence type="inferred from homology"/>
<feature type="domain" description="Caspase family p10" evidence="10">
    <location>
        <begin position="407"/>
        <end position="491"/>
    </location>
</feature>
<reference evidence="13 14" key="1">
    <citation type="journal article" date="2021" name="Elife">
        <title>Chloroplast acquisition without the gene transfer in kleptoplastic sea slugs, Plakobranchus ocellatus.</title>
        <authorList>
            <person name="Maeda T."/>
            <person name="Takahashi S."/>
            <person name="Yoshida T."/>
            <person name="Shimamura S."/>
            <person name="Takaki Y."/>
            <person name="Nagai Y."/>
            <person name="Toyoda A."/>
            <person name="Suzuki Y."/>
            <person name="Arimoto A."/>
            <person name="Ishii H."/>
            <person name="Satoh N."/>
            <person name="Nishiyama T."/>
            <person name="Hasebe M."/>
            <person name="Maruyama T."/>
            <person name="Minagawa J."/>
            <person name="Obokata J."/>
            <person name="Shigenobu S."/>
        </authorList>
    </citation>
    <scope>NUCLEOTIDE SEQUENCE [LARGE SCALE GENOMIC DNA]</scope>
</reference>
<evidence type="ECO:0000256" key="9">
    <source>
        <dbReference type="SAM" id="MobiDB-lite"/>
    </source>
</evidence>
<comment type="similarity">
    <text evidence="1 8">Belongs to the peptidase C14A family.</text>
</comment>
<dbReference type="PANTHER" id="PTHR47901">
    <property type="entry name" value="CASPASE RECRUITMENT DOMAIN-CONTAINING PROTEIN 18"/>
    <property type="match status" value="1"/>
</dbReference>
<dbReference type="InterPro" id="IPR011600">
    <property type="entry name" value="Pept_C14_caspase"/>
</dbReference>
<feature type="domain" description="CARD" evidence="12">
    <location>
        <begin position="1"/>
        <end position="93"/>
    </location>
</feature>
<keyword evidence="4" id="KW-0378">Hydrolase</keyword>
<dbReference type="InterPro" id="IPR001315">
    <property type="entry name" value="CARD"/>
</dbReference>
<feature type="region of interest" description="Disordered" evidence="9">
    <location>
        <begin position="313"/>
        <end position="400"/>
    </location>
</feature>
<evidence type="ECO:0000313" key="14">
    <source>
        <dbReference type="Proteomes" id="UP000735302"/>
    </source>
</evidence>
<dbReference type="Pfam" id="PF00656">
    <property type="entry name" value="Peptidase_C14"/>
    <property type="match status" value="1"/>
</dbReference>
<evidence type="ECO:0000256" key="7">
    <source>
        <dbReference type="PIRSR" id="PIRSR038001-1"/>
    </source>
</evidence>
<name>A0AAV4B0B5_9GAST</name>